<dbReference type="InterPro" id="IPR020084">
    <property type="entry name" value="NUDIX_hydrolase_CS"/>
</dbReference>
<dbReference type="AlphaFoldDB" id="A0A1G1V9Z2"/>
<keyword evidence="1 2" id="KW-0378">Hydrolase</keyword>
<reference evidence="4 5" key="1">
    <citation type="journal article" date="2016" name="Nat. Commun.">
        <title>Thousands of microbial genomes shed light on interconnected biogeochemical processes in an aquifer system.</title>
        <authorList>
            <person name="Anantharaman K."/>
            <person name="Brown C.T."/>
            <person name="Hug L.A."/>
            <person name="Sharon I."/>
            <person name="Castelle C.J."/>
            <person name="Probst A.J."/>
            <person name="Thomas B.C."/>
            <person name="Singh A."/>
            <person name="Wilkins M.J."/>
            <person name="Karaoz U."/>
            <person name="Brodie E.L."/>
            <person name="Williams K.H."/>
            <person name="Hubbard S.S."/>
            <person name="Banfield J.F."/>
        </authorList>
    </citation>
    <scope>NUCLEOTIDE SEQUENCE [LARGE SCALE GENOMIC DNA]</scope>
</reference>
<dbReference type="Gene3D" id="3.90.79.10">
    <property type="entry name" value="Nucleoside Triphosphate Pyrophosphohydrolase"/>
    <property type="match status" value="1"/>
</dbReference>
<dbReference type="InterPro" id="IPR015797">
    <property type="entry name" value="NUDIX_hydrolase-like_dom_sf"/>
</dbReference>
<dbReference type="SUPFAM" id="SSF55811">
    <property type="entry name" value="Nudix"/>
    <property type="match status" value="1"/>
</dbReference>
<feature type="domain" description="Nudix hydrolase" evidence="3">
    <location>
        <begin position="17"/>
        <end position="164"/>
    </location>
</feature>
<dbReference type="Proteomes" id="UP000178319">
    <property type="component" value="Unassembled WGS sequence"/>
</dbReference>
<dbReference type="Pfam" id="PF00293">
    <property type="entry name" value="NUDIX"/>
    <property type="match status" value="1"/>
</dbReference>
<dbReference type="InterPro" id="IPR020476">
    <property type="entry name" value="Nudix_hydrolase"/>
</dbReference>
<evidence type="ECO:0000313" key="4">
    <source>
        <dbReference type="EMBL" id="OGY12189.1"/>
    </source>
</evidence>
<protein>
    <recommendedName>
        <fullName evidence="3">Nudix hydrolase domain-containing protein</fullName>
    </recommendedName>
</protein>
<sequence length="174" mass="19859">MASIAEVNLLAPRERLPYRPGVIGIIVNDEGKFLVVQMVTYPKNGWRFPGGGVELRETPAQALLRELKEELGTDQFKIVGESRYLNVYDFPSPEIVQRYNKGGGRDPAYRGQIQSQFLVQFTGKLEDIRPNQSEIGKFKWVSREELPGHFIFPGQWEQARRVLDELLPDPEVST</sequence>
<dbReference type="GO" id="GO:0016787">
    <property type="term" value="F:hydrolase activity"/>
    <property type="evidence" value="ECO:0007669"/>
    <property type="project" value="UniProtKB-KW"/>
</dbReference>
<evidence type="ECO:0000313" key="5">
    <source>
        <dbReference type="Proteomes" id="UP000178319"/>
    </source>
</evidence>
<comment type="caution">
    <text evidence="4">The sequence shown here is derived from an EMBL/GenBank/DDBJ whole genome shotgun (WGS) entry which is preliminary data.</text>
</comment>
<dbReference type="PROSITE" id="PS00893">
    <property type="entry name" value="NUDIX_BOX"/>
    <property type="match status" value="1"/>
</dbReference>
<comment type="similarity">
    <text evidence="2">Belongs to the Nudix hydrolase family.</text>
</comment>
<evidence type="ECO:0000256" key="2">
    <source>
        <dbReference type="RuleBase" id="RU003476"/>
    </source>
</evidence>
<evidence type="ECO:0000256" key="1">
    <source>
        <dbReference type="ARBA" id="ARBA00022801"/>
    </source>
</evidence>
<dbReference type="InterPro" id="IPR000086">
    <property type="entry name" value="NUDIX_hydrolase_dom"/>
</dbReference>
<organism evidence="4 5">
    <name type="scientific">Candidatus Blackburnbacteria bacterium RIFCSPHIGHO2_02_FULL_44_20</name>
    <dbReference type="NCBI Taxonomy" id="1797516"/>
    <lineage>
        <taxon>Bacteria</taxon>
        <taxon>Candidatus Blackburniibacteriota</taxon>
    </lineage>
</organism>
<accession>A0A1G1V9Z2</accession>
<name>A0A1G1V9Z2_9BACT</name>
<dbReference type="PANTHER" id="PTHR43736">
    <property type="entry name" value="ADP-RIBOSE PYROPHOSPHATASE"/>
    <property type="match status" value="1"/>
</dbReference>
<dbReference type="PRINTS" id="PR00502">
    <property type="entry name" value="NUDIXFAMILY"/>
</dbReference>
<gene>
    <name evidence="4" type="ORF">A3D26_01230</name>
</gene>
<dbReference type="EMBL" id="MHBZ01000005">
    <property type="protein sequence ID" value="OGY12189.1"/>
    <property type="molecule type" value="Genomic_DNA"/>
</dbReference>
<evidence type="ECO:0000259" key="3">
    <source>
        <dbReference type="PROSITE" id="PS51462"/>
    </source>
</evidence>
<proteinExistence type="inferred from homology"/>
<dbReference type="STRING" id="1797516.A3D26_01230"/>
<dbReference type="PROSITE" id="PS51462">
    <property type="entry name" value="NUDIX"/>
    <property type="match status" value="1"/>
</dbReference>
<dbReference type="PANTHER" id="PTHR43736:SF1">
    <property type="entry name" value="DIHYDRONEOPTERIN TRIPHOSPHATE DIPHOSPHATASE"/>
    <property type="match status" value="1"/>
</dbReference>